<keyword evidence="6" id="KW-1185">Reference proteome</keyword>
<dbReference type="InterPro" id="IPR013785">
    <property type="entry name" value="Aldolase_TIM"/>
</dbReference>
<sequence>MNDIQPDPVSASDRDDAYGNSVRDRSRLLLKIAEGIRARTGSGFVMGIEIYSVEFQEHGFTIDEAADQCELLEAPKFDFIELSGAFFLEFAEKIVPHVKQVKTFVTGGLRSVCDVVGVLQSGLDNPACTESRQPRDIFGDFDNRLIVTKSLWTYQMSSRRKAS</sequence>
<evidence type="ECO:0000256" key="2">
    <source>
        <dbReference type="ARBA" id="ARBA00022630"/>
    </source>
</evidence>
<dbReference type="AlphaFoldDB" id="A0A8H6KWT0"/>
<keyword evidence="3" id="KW-0288">FMN</keyword>
<keyword evidence="4" id="KW-0560">Oxidoreductase</keyword>
<evidence type="ECO:0000313" key="5">
    <source>
        <dbReference type="EMBL" id="KAF6838755.1"/>
    </source>
</evidence>
<comment type="caution">
    <text evidence="5">The sequence shown here is derived from an EMBL/GenBank/DDBJ whole genome shotgun (WGS) entry which is preliminary data.</text>
</comment>
<evidence type="ECO:0000313" key="6">
    <source>
        <dbReference type="Proteomes" id="UP000654918"/>
    </source>
</evidence>
<dbReference type="GO" id="GO:0016491">
    <property type="term" value="F:oxidoreductase activity"/>
    <property type="evidence" value="ECO:0007669"/>
    <property type="project" value="UniProtKB-KW"/>
</dbReference>
<proteinExistence type="inferred from homology"/>
<evidence type="ECO:0000256" key="1">
    <source>
        <dbReference type="ARBA" id="ARBA00005979"/>
    </source>
</evidence>
<accession>A0A8H6KWT0</accession>
<dbReference type="EMBL" id="WIGO01000017">
    <property type="protein sequence ID" value="KAF6838755.1"/>
    <property type="molecule type" value="Genomic_DNA"/>
</dbReference>
<evidence type="ECO:0000256" key="3">
    <source>
        <dbReference type="ARBA" id="ARBA00022643"/>
    </source>
</evidence>
<dbReference type="SUPFAM" id="SSF51395">
    <property type="entry name" value="FMN-linked oxidoreductases"/>
    <property type="match status" value="1"/>
</dbReference>
<organism evidence="5 6">
    <name type="scientific">Colletotrichum plurivorum</name>
    <dbReference type="NCBI Taxonomy" id="2175906"/>
    <lineage>
        <taxon>Eukaryota</taxon>
        <taxon>Fungi</taxon>
        <taxon>Dikarya</taxon>
        <taxon>Ascomycota</taxon>
        <taxon>Pezizomycotina</taxon>
        <taxon>Sordariomycetes</taxon>
        <taxon>Hypocreomycetidae</taxon>
        <taxon>Glomerellales</taxon>
        <taxon>Glomerellaceae</taxon>
        <taxon>Colletotrichum</taxon>
        <taxon>Colletotrichum orchidearum species complex</taxon>
    </lineage>
</organism>
<name>A0A8H6KWT0_9PEZI</name>
<gene>
    <name evidence="5" type="ORF">CPLU01_02288</name>
</gene>
<reference evidence="5" key="1">
    <citation type="journal article" date="2020" name="Phytopathology">
        <title>Genome Sequence Resources of Colletotrichum truncatum, C. plurivorum, C. musicola, and C. sojae: Four Species Pathogenic to Soybean (Glycine max).</title>
        <authorList>
            <person name="Rogerio F."/>
            <person name="Boufleur T.R."/>
            <person name="Ciampi-Guillardi M."/>
            <person name="Sukno S.A."/>
            <person name="Thon M.R."/>
            <person name="Massola Junior N.S."/>
            <person name="Baroncelli R."/>
        </authorList>
    </citation>
    <scope>NUCLEOTIDE SEQUENCE</scope>
    <source>
        <strain evidence="5">LFN00145</strain>
    </source>
</reference>
<dbReference type="InterPro" id="IPR051799">
    <property type="entry name" value="NADH_flavin_oxidoreductase"/>
</dbReference>
<dbReference type="PANTHER" id="PTHR43656">
    <property type="entry name" value="BINDING OXIDOREDUCTASE, PUTATIVE (AFU_ORTHOLOGUE AFUA_2G08260)-RELATED"/>
    <property type="match status" value="1"/>
</dbReference>
<protein>
    <submittedName>
        <fullName evidence="5">NADH:flavin oxidoreductase/NADH oxidase</fullName>
    </submittedName>
</protein>
<dbReference type="Gene3D" id="3.20.20.70">
    <property type="entry name" value="Aldolase class I"/>
    <property type="match status" value="1"/>
</dbReference>
<comment type="similarity">
    <text evidence="1">Belongs to the NADH:flavin oxidoreductase/NADH oxidase family.</text>
</comment>
<keyword evidence="2" id="KW-0285">Flavoprotein</keyword>
<dbReference type="PANTHER" id="PTHR43656:SF5">
    <property type="entry name" value="NADH:FLAVIN OXIDOREDUCTASE_NADH OXIDASE N-TERMINAL DOMAIN-CONTAINING PROTEIN"/>
    <property type="match status" value="1"/>
</dbReference>
<evidence type="ECO:0000256" key="4">
    <source>
        <dbReference type="ARBA" id="ARBA00023002"/>
    </source>
</evidence>
<dbReference type="Proteomes" id="UP000654918">
    <property type="component" value="Unassembled WGS sequence"/>
</dbReference>